<keyword evidence="2 4" id="KW-0802">TPR repeat</keyword>
<proteinExistence type="predicted"/>
<reference evidence="8" key="1">
    <citation type="submission" date="2017-04" db="EMBL/GenBank/DDBJ databases">
        <authorList>
            <person name="Varghese N."/>
            <person name="Submissions S."/>
        </authorList>
    </citation>
    <scope>NUCLEOTIDE SEQUENCE [LARGE SCALE GENOMIC DNA]</scope>
    <source>
        <strain evidence="8">RKEM611</strain>
    </source>
</reference>
<evidence type="ECO:0000256" key="4">
    <source>
        <dbReference type="PROSITE-ProRule" id="PRU00339"/>
    </source>
</evidence>
<dbReference type="PROSITE" id="PS50293">
    <property type="entry name" value="TPR_REGION"/>
    <property type="match status" value="1"/>
</dbReference>
<dbReference type="STRING" id="1513793.SAMN06296036_11796"/>
<organism evidence="7 8">
    <name type="scientific">Pseudobacteriovorax antillogorgiicola</name>
    <dbReference type="NCBI Taxonomy" id="1513793"/>
    <lineage>
        <taxon>Bacteria</taxon>
        <taxon>Pseudomonadati</taxon>
        <taxon>Bdellovibrionota</taxon>
        <taxon>Oligoflexia</taxon>
        <taxon>Oligoflexales</taxon>
        <taxon>Pseudobacteriovoracaceae</taxon>
        <taxon>Pseudobacteriovorax</taxon>
    </lineage>
</organism>
<protein>
    <submittedName>
        <fullName evidence="7">Tetratricopeptide repeat-containing protein</fullName>
    </submittedName>
</protein>
<dbReference type="OrthoDB" id="9814069at2"/>
<dbReference type="Gene3D" id="3.40.50.2300">
    <property type="match status" value="1"/>
</dbReference>
<keyword evidence="1" id="KW-0677">Repeat</keyword>
<dbReference type="GO" id="GO:0000160">
    <property type="term" value="P:phosphorelay signal transduction system"/>
    <property type="evidence" value="ECO:0007669"/>
    <property type="project" value="InterPro"/>
</dbReference>
<dbReference type="PANTHER" id="PTHR44943">
    <property type="entry name" value="CELLULOSE SYNTHASE OPERON PROTEIN C"/>
    <property type="match status" value="1"/>
</dbReference>
<evidence type="ECO:0000313" key="8">
    <source>
        <dbReference type="Proteomes" id="UP000192907"/>
    </source>
</evidence>
<comment type="caution">
    <text evidence="3">Lacks conserved residue(s) required for the propagation of feature annotation.</text>
</comment>
<dbReference type="Pfam" id="PF07719">
    <property type="entry name" value="TPR_2"/>
    <property type="match status" value="1"/>
</dbReference>
<dbReference type="InterPro" id="IPR001789">
    <property type="entry name" value="Sig_transdc_resp-reg_receiver"/>
</dbReference>
<feature type="region of interest" description="Disordered" evidence="5">
    <location>
        <begin position="384"/>
        <end position="406"/>
    </location>
</feature>
<dbReference type="Gene3D" id="1.25.40.10">
    <property type="entry name" value="Tetratricopeptide repeat domain"/>
    <property type="match status" value="2"/>
</dbReference>
<dbReference type="SUPFAM" id="SSF52172">
    <property type="entry name" value="CheY-like"/>
    <property type="match status" value="1"/>
</dbReference>
<dbReference type="InterPro" id="IPR011990">
    <property type="entry name" value="TPR-like_helical_dom_sf"/>
</dbReference>
<evidence type="ECO:0000256" key="2">
    <source>
        <dbReference type="ARBA" id="ARBA00022803"/>
    </source>
</evidence>
<dbReference type="InterPro" id="IPR013105">
    <property type="entry name" value="TPR_2"/>
</dbReference>
<evidence type="ECO:0000259" key="6">
    <source>
        <dbReference type="PROSITE" id="PS50110"/>
    </source>
</evidence>
<keyword evidence="8" id="KW-1185">Reference proteome</keyword>
<dbReference type="InterPro" id="IPR019734">
    <property type="entry name" value="TPR_rpt"/>
</dbReference>
<evidence type="ECO:0000256" key="1">
    <source>
        <dbReference type="ARBA" id="ARBA00022737"/>
    </source>
</evidence>
<dbReference type="RefSeq" id="WP_132322036.1">
    <property type="nucleotide sequence ID" value="NZ_FWZT01000017.1"/>
</dbReference>
<dbReference type="PANTHER" id="PTHR44943:SF8">
    <property type="entry name" value="TPR REPEAT-CONTAINING PROTEIN MJ0263"/>
    <property type="match status" value="1"/>
</dbReference>
<accession>A0A1Y6CGV2</accession>
<evidence type="ECO:0000313" key="7">
    <source>
        <dbReference type="EMBL" id="SMF55280.1"/>
    </source>
</evidence>
<gene>
    <name evidence="7" type="ORF">SAMN06296036_11796</name>
</gene>
<dbReference type="Proteomes" id="UP000192907">
    <property type="component" value="Unassembled WGS sequence"/>
</dbReference>
<dbReference type="EMBL" id="FWZT01000017">
    <property type="protein sequence ID" value="SMF55280.1"/>
    <property type="molecule type" value="Genomic_DNA"/>
</dbReference>
<dbReference type="Pfam" id="PF13181">
    <property type="entry name" value="TPR_8"/>
    <property type="match status" value="1"/>
</dbReference>
<feature type="compositionally biased region" description="Basic residues" evidence="5">
    <location>
        <begin position="395"/>
        <end position="406"/>
    </location>
</feature>
<feature type="domain" description="Response regulatory" evidence="6">
    <location>
        <begin position="8"/>
        <end position="129"/>
    </location>
</feature>
<feature type="repeat" description="TPR" evidence="4">
    <location>
        <begin position="306"/>
        <end position="339"/>
    </location>
</feature>
<dbReference type="InterPro" id="IPR051685">
    <property type="entry name" value="Ycf3/AcsC/BcsC/TPR_MFPF"/>
</dbReference>
<sequence length="406" mass="46962">MSDNLPNKILIIDSDKSIGQGMKLPLERHQIKVDVADTAESALYLFNQNIYPVVIIELAFEELPGLVFAQKWRQHESRERRCVGLIMAAGNRNDREPEEAKLKQELEGIELIYKPFNAIQILPILQRAYNVRQRNMKIDELGYSIIRIGQKRDRVDKAVGMVKKNLKELGNHGIRLMMDIYEQHGMWEECLAVVDSILQRFPQNIALMNAKGRILLKLGKAKESLMILEKCDSLAPNNIERIDQMSIAYLDVNDPDRGVTKMKQLIHFNPDNPDLKFHMLSRLYERGFDLQAQALCHETASPMEVVRYYNNRGVALSKSGQVDEAILEYERALKLYPKFKENYRIFYNIALAHISKKKRSHHEYALEYLNRALALRPNFDKAKRTKDTVTDQLSKKRKGKTNPKAS</sequence>
<name>A0A1Y6CGV2_9BACT</name>
<dbReference type="SMART" id="SM00028">
    <property type="entry name" value="TPR"/>
    <property type="match status" value="3"/>
</dbReference>
<evidence type="ECO:0000256" key="5">
    <source>
        <dbReference type="SAM" id="MobiDB-lite"/>
    </source>
</evidence>
<dbReference type="AlphaFoldDB" id="A0A1Y6CGV2"/>
<evidence type="ECO:0000256" key="3">
    <source>
        <dbReference type="PROSITE-ProRule" id="PRU00169"/>
    </source>
</evidence>
<dbReference type="InterPro" id="IPR011006">
    <property type="entry name" value="CheY-like_superfamily"/>
</dbReference>
<dbReference type="PROSITE" id="PS50005">
    <property type="entry name" value="TPR"/>
    <property type="match status" value="1"/>
</dbReference>
<dbReference type="SUPFAM" id="SSF48452">
    <property type="entry name" value="TPR-like"/>
    <property type="match status" value="1"/>
</dbReference>
<dbReference type="PROSITE" id="PS50110">
    <property type="entry name" value="RESPONSE_REGULATORY"/>
    <property type="match status" value="1"/>
</dbReference>